<evidence type="ECO:0000313" key="1">
    <source>
        <dbReference type="EMBL" id="RNA25867.1"/>
    </source>
</evidence>
<dbReference type="EMBL" id="REGN01002843">
    <property type="protein sequence ID" value="RNA25867.1"/>
    <property type="molecule type" value="Genomic_DNA"/>
</dbReference>
<protein>
    <submittedName>
        <fullName evidence="1">Atypical kinase mitochondrial-like isoform X1</fullName>
    </submittedName>
</protein>
<dbReference type="STRING" id="10195.A0A3M7RRA2"/>
<keyword evidence="2" id="KW-1185">Reference proteome</keyword>
<gene>
    <name evidence="1" type="ORF">BpHYR1_003238</name>
</gene>
<keyword evidence="1" id="KW-0808">Transferase</keyword>
<keyword evidence="1" id="KW-0418">Kinase</keyword>
<name>A0A3M7RRA2_BRAPC</name>
<dbReference type="GO" id="GO:0006744">
    <property type="term" value="P:ubiquinone biosynthetic process"/>
    <property type="evidence" value="ECO:0007669"/>
    <property type="project" value="TreeGrafter"/>
</dbReference>
<sequence length="271" mass="31977">MVKILNLGEKNVIWNCDILEWFLFTNLSLSNNKKNKLAEHLVQKLQLKNKKNKKIYSMLKKKILKKNCIYLLDFGASRTYSKMFVDKYIRIIKAAADNDRQGVLEWSRDLKFLTGYETKTMEEAHIDAVLILGEAFAKNEVFDFGKQNTTKRINDLVPVMLQHRLTPPPEETYSLHRKMSGAFLLCAKLKSKIQCKDLFDEYYDRKAFEKFNFFVLLFLIAKIKKSLKNIKICLMFITPIFLKFSDPHLFYKTKIFFKLYDIPFHIGLVDN</sequence>
<dbReference type="GO" id="GO:0016301">
    <property type="term" value="F:kinase activity"/>
    <property type="evidence" value="ECO:0007669"/>
    <property type="project" value="UniProtKB-KW"/>
</dbReference>
<dbReference type="PANTHER" id="PTHR43851">
    <property type="match status" value="1"/>
</dbReference>
<reference evidence="1 2" key="1">
    <citation type="journal article" date="2018" name="Sci. Rep.">
        <title>Genomic signatures of local adaptation to the degree of environmental predictability in rotifers.</title>
        <authorList>
            <person name="Franch-Gras L."/>
            <person name="Hahn C."/>
            <person name="Garcia-Roger E.M."/>
            <person name="Carmona M.J."/>
            <person name="Serra M."/>
            <person name="Gomez A."/>
        </authorList>
    </citation>
    <scope>NUCLEOTIDE SEQUENCE [LARGE SCALE GENOMIC DNA]</scope>
    <source>
        <strain evidence="1">HYR1</strain>
    </source>
</reference>
<organism evidence="1 2">
    <name type="scientific">Brachionus plicatilis</name>
    <name type="common">Marine rotifer</name>
    <name type="synonym">Brachionus muelleri</name>
    <dbReference type="NCBI Taxonomy" id="10195"/>
    <lineage>
        <taxon>Eukaryota</taxon>
        <taxon>Metazoa</taxon>
        <taxon>Spiralia</taxon>
        <taxon>Gnathifera</taxon>
        <taxon>Rotifera</taxon>
        <taxon>Eurotatoria</taxon>
        <taxon>Monogononta</taxon>
        <taxon>Pseudotrocha</taxon>
        <taxon>Ploima</taxon>
        <taxon>Brachionidae</taxon>
        <taxon>Brachionus</taxon>
    </lineage>
</organism>
<dbReference type="PANTHER" id="PTHR43851:SF3">
    <property type="entry name" value="COENZYME Q8"/>
    <property type="match status" value="1"/>
</dbReference>
<dbReference type="Proteomes" id="UP000276133">
    <property type="component" value="Unassembled WGS sequence"/>
</dbReference>
<accession>A0A3M7RRA2</accession>
<proteinExistence type="predicted"/>
<dbReference type="OrthoDB" id="201153at2759"/>
<evidence type="ECO:0000313" key="2">
    <source>
        <dbReference type="Proteomes" id="UP000276133"/>
    </source>
</evidence>
<comment type="caution">
    <text evidence="1">The sequence shown here is derived from an EMBL/GenBank/DDBJ whole genome shotgun (WGS) entry which is preliminary data.</text>
</comment>
<dbReference type="AlphaFoldDB" id="A0A3M7RRA2"/>
<dbReference type="InterPro" id="IPR051409">
    <property type="entry name" value="Atypical_kinase_ADCK"/>
</dbReference>